<dbReference type="Proteomes" id="UP000427769">
    <property type="component" value="Chromosome"/>
</dbReference>
<evidence type="ECO:0000256" key="8">
    <source>
        <dbReference type="SAM" id="MobiDB-lite"/>
    </source>
</evidence>
<reference evidence="10 11" key="1">
    <citation type="submission" date="2019-11" db="EMBL/GenBank/DDBJ databases">
        <title>Comparative genomics of hydrocarbon-degrading Desulfosarcina strains.</title>
        <authorList>
            <person name="Watanabe M."/>
            <person name="Kojima H."/>
            <person name="Fukui M."/>
        </authorList>
    </citation>
    <scope>NUCLEOTIDE SEQUENCE [LARGE SCALE GENOMIC DNA]</scope>
    <source>
        <strain evidence="10 11">PP31</strain>
    </source>
</reference>
<dbReference type="Pfam" id="PF00005">
    <property type="entry name" value="ABC_tran"/>
    <property type="match status" value="2"/>
</dbReference>
<keyword evidence="6 10" id="KW-0067">ATP-binding</keyword>
<dbReference type="PANTHER" id="PTHR43297">
    <property type="entry name" value="OLIGOPEPTIDE TRANSPORT ATP-BINDING PROTEIN APPD"/>
    <property type="match status" value="1"/>
</dbReference>
<evidence type="ECO:0000256" key="1">
    <source>
        <dbReference type="ARBA" id="ARBA00004417"/>
    </source>
</evidence>
<dbReference type="InterPro" id="IPR003439">
    <property type="entry name" value="ABC_transporter-like_ATP-bd"/>
</dbReference>
<sequence>MDDIDSEKSEVVLDVEHLSIAYETRKGDVQAVRDVSFAVREGETVGLVGESGCGKSTIAYGIVNHLGPNGKITDGHIRFQETELVNRSQSELNEIRGNNIAMVFQDPMQALNPSMRLGEQLAEVLTSHRSISEKDARDRCIRMLKRVNMPDPEDVMNRYTHQISGGQQQRVVIAMAMLNNPSLLIMDEPTTALDVTVEAAVLDLIEELKNDFHAANIFITHNLGVVARVSDFLCVMYAGQMVEKGTVVEIFKRPCHPYTRGLISAVPKLGDSKLDSVLYPIRGRVPAPANRPQDACIFAPRCDYATGECLEARPPMVQLAPEHAARCLYAAEIESRPKTTRRKSKVHQVKEAVEESPGQESRKMVLDSENLKVWYPTAADNVVSLFGLGEKKYVKAVDDVSLRVAKGRTLGLVGESGCGKSSLVKGLIGLEPLTGGRMQFLDIEVREEVTARAKELIKDMQMVFQNPDSTLNPSYTVGKQIARPIQRFKTVPRDQVKDEVIRLLNAVRLSGTYYDRLPRQLSGGEKQRVGIARALASRPDLIICDEPVSALDVSVQAAVINLLLEIQQTFGSSMIFIAHDLSVVRYFSDDIAVMYLGRIVEIGPAEKIYDPPYHPYTEALLSAVPIADPEAEQKEIRLSGNVPSALNPPSGCYFHTRCPRRAEMLPDGGKICEVEKPPWRQNSSGHRILCHIPIEKLMEIEPVVHHREEEETVPAG</sequence>
<evidence type="ECO:0000256" key="4">
    <source>
        <dbReference type="ARBA" id="ARBA00022475"/>
    </source>
</evidence>
<feature type="domain" description="ABC transporter" evidence="9">
    <location>
        <begin position="13"/>
        <end position="263"/>
    </location>
</feature>
<dbReference type="PROSITE" id="PS00211">
    <property type="entry name" value="ABC_TRANSPORTER_1"/>
    <property type="match status" value="2"/>
</dbReference>
<evidence type="ECO:0000256" key="5">
    <source>
        <dbReference type="ARBA" id="ARBA00022741"/>
    </source>
</evidence>
<evidence type="ECO:0000256" key="7">
    <source>
        <dbReference type="ARBA" id="ARBA00023136"/>
    </source>
</evidence>
<dbReference type="GO" id="GO:0005886">
    <property type="term" value="C:plasma membrane"/>
    <property type="evidence" value="ECO:0007669"/>
    <property type="project" value="UniProtKB-SubCell"/>
</dbReference>
<dbReference type="GO" id="GO:0015833">
    <property type="term" value="P:peptide transport"/>
    <property type="evidence" value="ECO:0007669"/>
    <property type="project" value="InterPro"/>
</dbReference>
<organism evidence="10 11">
    <name type="scientific">Desulfosarcina widdelii</name>
    <dbReference type="NCBI Taxonomy" id="947919"/>
    <lineage>
        <taxon>Bacteria</taxon>
        <taxon>Pseudomonadati</taxon>
        <taxon>Thermodesulfobacteriota</taxon>
        <taxon>Desulfobacteria</taxon>
        <taxon>Desulfobacterales</taxon>
        <taxon>Desulfosarcinaceae</taxon>
        <taxon>Desulfosarcina</taxon>
    </lineage>
</organism>
<feature type="domain" description="ABC transporter" evidence="9">
    <location>
        <begin position="377"/>
        <end position="621"/>
    </location>
</feature>
<comment type="subcellular location">
    <subcellularLocation>
        <location evidence="1">Cell inner membrane</location>
        <topology evidence="1">Peripheral membrane protein</topology>
    </subcellularLocation>
</comment>
<protein>
    <submittedName>
        <fullName evidence="10">ABC transporter ATP-binding protein</fullName>
    </submittedName>
</protein>
<dbReference type="GO" id="GO:0005524">
    <property type="term" value="F:ATP binding"/>
    <property type="evidence" value="ECO:0007669"/>
    <property type="project" value="UniProtKB-KW"/>
</dbReference>
<dbReference type="SMART" id="SM00382">
    <property type="entry name" value="AAA"/>
    <property type="match status" value="2"/>
</dbReference>
<dbReference type="AlphaFoldDB" id="A0A5K7Z8Q7"/>
<dbReference type="KEGG" id="dwd:DSCW_34980"/>
<dbReference type="Pfam" id="PF08352">
    <property type="entry name" value="oligo_HPY"/>
    <property type="match status" value="2"/>
</dbReference>
<dbReference type="NCBIfam" id="TIGR01727">
    <property type="entry name" value="oligo_HPY"/>
    <property type="match status" value="2"/>
</dbReference>
<evidence type="ECO:0000313" key="10">
    <source>
        <dbReference type="EMBL" id="BBO76081.1"/>
    </source>
</evidence>
<keyword evidence="11" id="KW-1185">Reference proteome</keyword>
<dbReference type="InterPro" id="IPR050388">
    <property type="entry name" value="ABC_Ni/Peptide_Import"/>
</dbReference>
<keyword evidence="3" id="KW-0813">Transport</keyword>
<proteinExistence type="inferred from homology"/>
<name>A0A5K7Z8Q7_9BACT</name>
<dbReference type="InterPro" id="IPR017871">
    <property type="entry name" value="ABC_transporter-like_CS"/>
</dbReference>
<dbReference type="SUPFAM" id="SSF52540">
    <property type="entry name" value="P-loop containing nucleoside triphosphate hydrolases"/>
    <property type="match status" value="2"/>
</dbReference>
<dbReference type="Gene3D" id="3.40.50.300">
    <property type="entry name" value="P-loop containing nucleotide triphosphate hydrolases"/>
    <property type="match status" value="2"/>
</dbReference>
<keyword evidence="4" id="KW-1003">Cell membrane</keyword>
<comment type="similarity">
    <text evidence="2">Belongs to the ABC transporter superfamily.</text>
</comment>
<gene>
    <name evidence="10" type="ORF">DSCW_34980</name>
</gene>
<dbReference type="CDD" id="cd03257">
    <property type="entry name" value="ABC_NikE_OppD_transporters"/>
    <property type="match status" value="2"/>
</dbReference>
<dbReference type="NCBIfam" id="NF008453">
    <property type="entry name" value="PRK11308.1"/>
    <property type="match status" value="2"/>
</dbReference>
<evidence type="ECO:0000313" key="11">
    <source>
        <dbReference type="Proteomes" id="UP000427769"/>
    </source>
</evidence>
<dbReference type="InterPro" id="IPR027417">
    <property type="entry name" value="P-loop_NTPase"/>
</dbReference>
<feature type="region of interest" description="Disordered" evidence="8">
    <location>
        <begin position="339"/>
        <end position="361"/>
    </location>
</feature>
<dbReference type="PANTHER" id="PTHR43297:SF7">
    <property type="entry name" value="D,D-DIPEPTIDE TRANSPORT ATP-BINDING PROTEIN DDPD-RELATED"/>
    <property type="match status" value="1"/>
</dbReference>
<keyword evidence="7" id="KW-0472">Membrane</keyword>
<dbReference type="NCBIfam" id="NF007739">
    <property type="entry name" value="PRK10419.1"/>
    <property type="match status" value="2"/>
</dbReference>
<evidence type="ECO:0000259" key="9">
    <source>
        <dbReference type="PROSITE" id="PS50893"/>
    </source>
</evidence>
<dbReference type="GO" id="GO:0016887">
    <property type="term" value="F:ATP hydrolysis activity"/>
    <property type="evidence" value="ECO:0007669"/>
    <property type="project" value="InterPro"/>
</dbReference>
<dbReference type="PROSITE" id="PS50893">
    <property type="entry name" value="ABC_TRANSPORTER_2"/>
    <property type="match status" value="2"/>
</dbReference>
<evidence type="ECO:0000256" key="2">
    <source>
        <dbReference type="ARBA" id="ARBA00005417"/>
    </source>
</evidence>
<evidence type="ECO:0000256" key="6">
    <source>
        <dbReference type="ARBA" id="ARBA00022840"/>
    </source>
</evidence>
<dbReference type="RefSeq" id="WP_155304939.1">
    <property type="nucleotide sequence ID" value="NZ_AP021875.1"/>
</dbReference>
<dbReference type="EMBL" id="AP021875">
    <property type="protein sequence ID" value="BBO76081.1"/>
    <property type="molecule type" value="Genomic_DNA"/>
</dbReference>
<dbReference type="InterPro" id="IPR013563">
    <property type="entry name" value="Oligopep_ABC_C"/>
</dbReference>
<dbReference type="OrthoDB" id="9809450at2"/>
<accession>A0A5K7Z8Q7</accession>
<dbReference type="FunFam" id="3.40.50.300:FF:000016">
    <property type="entry name" value="Oligopeptide ABC transporter ATP-binding component"/>
    <property type="match status" value="2"/>
</dbReference>
<keyword evidence="5" id="KW-0547">Nucleotide-binding</keyword>
<dbReference type="InterPro" id="IPR003593">
    <property type="entry name" value="AAA+_ATPase"/>
</dbReference>
<evidence type="ECO:0000256" key="3">
    <source>
        <dbReference type="ARBA" id="ARBA00022448"/>
    </source>
</evidence>